<evidence type="ECO:0000256" key="1">
    <source>
        <dbReference type="SAM" id="Coils"/>
    </source>
</evidence>
<dbReference type="Pfam" id="PF21983">
    <property type="entry name" value="NikA-like"/>
    <property type="match status" value="1"/>
</dbReference>
<dbReference type="EMBL" id="JXKA01000055">
    <property type="protein sequence ID" value="PCS09313.1"/>
    <property type="molecule type" value="Genomic_DNA"/>
</dbReference>
<dbReference type="Proteomes" id="UP000218744">
    <property type="component" value="Unassembled WGS sequence"/>
</dbReference>
<evidence type="ECO:0000313" key="3">
    <source>
        <dbReference type="Proteomes" id="UP000218744"/>
    </source>
</evidence>
<accession>A0A2A5S762</accession>
<dbReference type="InterPro" id="IPR053842">
    <property type="entry name" value="NikA-like"/>
</dbReference>
<gene>
    <name evidence="2" type="ORF">RU90_GL002141</name>
</gene>
<comment type="caution">
    <text evidence="2">The sequence shown here is derived from an EMBL/GenBank/DDBJ whole genome shotgun (WGS) entry which is preliminary data.</text>
</comment>
<keyword evidence="1" id="KW-0175">Coiled coil</keyword>
<name>A0A2A5S762_LACLH</name>
<reference evidence="2 3" key="1">
    <citation type="submission" date="2014-12" db="EMBL/GenBank/DDBJ databases">
        <title>Draft genome sequences of 10 type strains of Lactococcus.</title>
        <authorList>
            <person name="Sun Z."/>
            <person name="Zhong Z."/>
            <person name="Liu W."/>
            <person name="Zhang W."/>
            <person name="Zhang H."/>
        </authorList>
    </citation>
    <scope>NUCLEOTIDE SEQUENCE [LARGE SCALE GENOMIC DNA]</scope>
    <source>
        <strain evidence="2 3">DSM 20450</strain>
    </source>
</reference>
<organism evidence="2 3">
    <name type="scientific">Lactococcus lactis subsp. hordniae</name>
    <dbReference type="NCBI Taxonomy" id="203404"/>
    <lineage>
        <taxon>Bacteria</taxon>
        <taxon>Bacillati</taxon>
        <taxon>Bacillota</taxon>
        <taxon>Bacilli</taxon>
        <taxon>Lactobacillales</taxon>
        <taxon>Streptococcaceae</taxon>
        <taxon>Lactococcus</taxon>
    </lineage>
</organism>
<feature type="coiled-coil region" evidence="1">
    <location>
        <begin position="95"/>
        <end position="122"/>
    </location>
</feature>
<dbReference type="AlphaFoldDB" id="A0A2A5S762"/>
<sequence>MINQKNKLKEKVMSKKYILKRPIQKIIRFSKEENDYLKDKIERSPFNNFQNYARILLLTGEVKMVDYSKLQRLNGEVNRIGNNINQVAKLAHQFKEISEEDIQELTQELRELKKLVSNKFKEELKQERLI</sequence>
<protein>
    <submittedName>
        <fullName evidence="2">Uncharacterized protein</fullName>
    </submittedName>
</protein>
<proteinExistence type="predicted"/>
<evidence type="ECO:0000313" key="2">
    <source>
        <dbReference type="EMBL" id="PCS09313.1"/>
    </source>
</evidence>